<dbReference type="KEGG" id="bbev:BBEV_1504"/>
<keyword evidence="1" id="KW-0472">Membrane</keyword>
<evidence type="ECO:0000256" key="1">
    <source>
        <dbReference type="SAM" id="Phobius"/>
    </source>
</evidence>
<proteinExistence type="predicted"/>
<protein>
    <submittedName>
        <fullName evidence="2">Uncharacterized protein</fullName>
    </submittedName>
</protein>
<dbReference type="Proteomes" id="UP000094463">
    <property type="component" value="Chromosome"/>
</dbReference>
<evidence type="ECO:0000313" key="3">
    <source>
        <dbReference type="Proteomes" id="UP000094463"/>
    </source>
</evidence>
<feature type="transmembrane region" description="Helical" evidence="1">
    <location>
        <begin position="43"/>
        <end position="66"/>
    </location>
</feature>
<dbReference type="OrthoDB" id="2966394at2"/>
<feature type="transmembrane region" description="Helical" evidence="1">
    <location>
        <begin position="106"/>
        <end position="124"/>
    </location>
</feature>
<feature type="transmembrane region" description="Helical" evidence="1">
    <location>
        <begin position="193"/>
        <end position="219"/>
    </location>
</feature>
<reference evidence="2 3" key="1">
    <citation type="submission" date="2015-08" db="EMBL/GenBank/DDBJ databases">
        <title>The complete genome sequence of Bacillus beveridgei MLTeJB.</title>
        <authorList>
            <person name="Hanson T.E."/>
            <person name="Mesa C."/>
            <person name="Basesman S.M."/>
            <person name="Oremland R.S."/>
        </authorList>
    </citation>
    <scope>NUCLEOTIDE SEQUENCE [LARGE SCALE GENOMIC DNA]</scope>
    <source>
        <strain evidence="2 3">MLTeJB</strain>
    </source>
</reference>
<accession>A0A1D7QV45</accession>
<keyword evidence="3" id="KW-1185">Reference proteome</keyword>
<feature type="transmembrane region" description="Helical" evidence="1">
    <location>
        <begin position="78"/>
        <end position="100"/>
    </location>
</feature>
<sequence>MFTKWVDIKRILISIIITAIAGATAFFYCHTFGIGYVAFQNDLWTWMTFLCFTAAVYFVSILFAKLHLSLMAKLISMFFYFFLLIWSAQGLIHAIFLTELAGSEALFVPLLLAVVLSILITLLLPDSGRENTPVLESFKAYFESRTTLQWVMRIVTATVLLFTTYFLLNYLMFPFIEPYYSMSSSAFILSENSFMISSAGMFVHALLMLIVFLPLFALWKGSKSSLLFWLGFPLFLLIAMQSFVLYSEWPLGFRFPLFVHLTLTMYIQAIILVQLFYKPKGEEIEDQLLPAIWSW</sequence>
<feature type="transmembrane region" description="Helical" evidence="1">
    <location>
        <begin position="12"/>
        <end position="37"/>
    </location>
</feature>
<feature type="transmembrane region" description="Helical" evidence="1">
    <location>
        <begin position="258"/>
        <end position="277"/>
    </location>
</feature>
<name>A0A1D7QV45_9BACI</name>
<evidence type="ECO:0000313" key="2">
    <source>
        <dbReference type="EMBL" id="AOM82867.1"/>
    </source>
</evidence>
<organism evidence="2 3">
    <name type="scientific">Salisediminibacterium beveridgei</name>
    <dbReference type="NCBI Taxonomy" id="632773"/>
    <lineage>
        <taxon>Bacteria</taxon>
        <taxon>Bacillati</taxon>
        <taxon>Bacillota</taxon>
        <taxon>Bacilli</taxon>
        <taxon>Bacillales</taxon>
        <taxon>Bacillaceae</taxon>
        <taxon>Salisediminibacterium</taxon>
    </lineage>
</organism>
<keyword evidence="1" id="KW-1133">Transmembrane helix</keyword>
<dbReference type="RefSeq" id="WP_069364906.1">
    <property type="nucleotide sequence ID" value="NZ_CP012502.1"/>
</dbReference>
<dbReference type="AlphaFoldDB" id="A0A1D7QV45"/>
<keyword evidence="1" id="KW-0812">Transmembrane</keyword>
<feature type="transmembrane region" description="Helical" evidence="1">
    <location>
        <begin position="226"/>
        <end position="246"/>
    </location>
</feature>
<feature type="transmembrane region" description="Helical" evidence="1">
    <location>
        <begin position="150"/>
        <end position="173"/>
    </location>
</feature>
<dbReference type="EMBL" id="CP012502">
    <property type="protein sequence ID" value="AOM82867.1"/>
    <property type="molecule type" value="Genomic_DNA"/>
</dbReference>
<gene>
    <name evidence="2" type="ORF">BBEV_1504</name>
</gene>